<organism evidence="2 3">
    <name type="scientific">Naasia aerilata</name>
    <dbReference type="NCBI Taxonomy" id="1162966"/>
    <lineage>
        <taxon>Bacteria</taxon>
        <taxon>Bacillati</taxon>
        <taxon>Actinomycetota</taxon>
        <taxon>Actinomycetes</taxon>
        <taxon>Micrococcales</taxon>
        <taxon>Microbacteriaceae</taxon>
        <taxon>Naasia</taxon>
    </lineage>
</organism>
<evidence type="ECO:0000313" key="2">
    <source>
        <dbReference type="EMBL" id="BDZ44303.1"/>
    </source>
</evidence>
<accession>A0ABN6XLR0</accession>
<evidence type="ECO:0000313" key="3">
    <source>
        <dbReference type="Proteomes" id="UP001321498"/>
    </source>
</evidence>
<dbReference type="InterPro" id="IPR024020">
    <property type="entry name" value="Anit_sigma_mycothiol_RsrA"/>
</dbReference>
<sequence>MTDCGCDKAMQELEEYLHNELRSEDAADIREHMENCVSCAGEHKVGIVLTDVVRRACKDTAPEELREQVLLRLRTLQTH</sequence>
<reference evidence="3" key="1">
    <citation type="journal article" date="2019" name="Int. J. Syst. Evol. Microbiol.">
        <title>The Global Catalogue of Microorganisms (GCM) 10K type strain sequencing project: providing services to taxonomists for standard genome sequencing and annotation.</title>
        <authorList>
            <consortium name="The Broad Institute Genomics Platform"/>
            <consortium name="The Broad Institute Genome Sequencing Center for Infectious Disease"/>
            <person name="Wu L."/>
            <person name="Ma J."/>
        </authorList>
    </citation>
    <scope>NUCLEOTIDE SEQUENCE [LARGE SCALE GENOMIC DNA]</scope>
    <source>
        <strain evidence="3">NBRC 108725</strain>
    </source>
</reference>
<dbReference type="NCBIfam" id="TIGR03988">
    <property type="entry name" value="antisig_RsrA"/>
    <property type="match status" value="1"/>
</dbReference>
<protein>
    <recommendedName>
        <fullName evidence="1">Putative zinc-finger domain-containing protein</fullName>
    </recommendedName>
</protein>
<name>A0ABN6XLR0_9MICO</name>
<gene>
    <name evidence="2" type="ORF">GCM10025866_02120</name>
</gene>
<dbReference type="Pfam" id="PF13490">
    <property type="entry name" value="zf-HC2"/>
    <property type="match status" value="1"/>
</dbReference>
<evidence type="ECO:0000259" key="1">
    <source>
        <dbReference type="Pfam" id="PF13490"/>
    </source>
</evidence>
<dbReference type="InterPro" id="IPR027383">
    <property type="entry name" value="Znf_put"/>
</dbReference>
<dbReference type="RefSeq" id="WP_286277770.1">
    <property type="nucleotide sequence ID" value="NZ_AP027731.1"/>
</dbReference>
<dbReference type="Proteomes" id="UP001321498">
    <property type="component" value="Chromosome"/>
</dbReference>
<dbReference type="EMBL" id="AP027731">
    <property type="protein sequence ID" value="BDZ44303.1"/>
    <property type="molecule type" value="Genomic_DNA"/>
</dbReference>
<proteinExistence type="predicted"/>
<feature type="domain" description="Putative zinc-finger" evidence="1">
    <location>
        <begin position="6"/>
        <end position="40"/>
    </location>
</feature>
<keyword evidence="3" id="KW-1185">Reference proteome</keyword>